<dbReference type="PANTHER" id="PTHR35896:SF3">
    <property type="entry name" value="MAJOR FACILITATOR SUPERFAMILY TRANSPORTER"/>
    <property type="match status" value="1"/>
</dbReference>
<accession>A0AA39CCP7</accession>
<evidence type="ECO:0000313" key="3">
    <source>
        <dbReference type="Proteomes" id="UP001172673"/>
    </source>
</evidence>
<proteinExistence type="predicted"/>
<feature type="transmembrane region" description="Helical" evidence="1">
    <location>
        <begin position="50"/>
        <end position="72"/>
    </location>
</feature>
<keyword evidence="1" id="KW-0812">Transmembrane</keyword>
<protein>
    <submittedName>
        <fullName evidence="2">Uncharacterized protein</fullName>
    </submittedName>
</protein>
<dbReference type="EMBL" id="JAPDRK010000022">
    <property type="protein sequence ID" value="KAJ9603457.1"/>
    <property type="molecule type" value="Genomic_DNA"/>
</dbReference>
<keyword evidence="3" id="KW-1185">Reference proteome</keyword>
<evidence type="ECO:0000256" key="1">
    <source>
        <dbReference type="SAM" id="Phobius"/>
    </source>
</evidence>
<dbReference type="AlphaFoldDB" id="A0AA39CCP7"/>
<sequence>MDLEFNPETIRSNMNRYLGYKLLLGADQANDVERSFRQEKMGRRSEKLKIFSMLGGIVVALAVVSLGLRFIIAESSPEQQAPFLKHCGTTAAEARSNNCTFDTISLAWTPPACYDVELSKEFFSVRKWEWFADVNLTKSVSKSELETGRLKTVYTSRESEETQCVYTLRKVHRAALKGAPIDGFSGHQEYSEYCQALLVEAIGRGGKDSVYADDKVHQAFESEVKFVHCGVENFEP</sequence>
<evidence type="ECO:0000313" key="2">
    <source>
        <dbReference type="EMBL" id="KAJ9603457.1"/>
    </source>
</evidence>
<name>A0AA39CCP7_9EURO</name>
<comment type="caution">
    <text evidence="2">The sequence shown here is derived from an EMBL/GenBank/DDBJ whole genome shotgun (WGS) entry which is preliminary data.</text>
</comment>
<dbReference type="InterPro" id="IPR053008">
    <property type="entry name" value="Phomopsin_biosynth_assoc"/>
</dbReference>
<reference evidence="2" key="1">
    <citation type="submission" date="2022-10" db="EMBL/GenBank/DDBJ databases">
        <title>Culturing micro-colonial fungi from biological soil crusts in the Mojave desert and describing Neophaeococcomyces mojavensis, and introducing the new genera and species Taxawa tesnikishii.</title>
        <authorList>
            <person name="Kurbessoian T."/>
            <person name="Stajich J.E."/>
        </authorList>
    </citation>
    <scope>NUCLEOTIDE SEQUENCE</scope>
    <source>
        <strain evidence="2">TK_41</strain>
    </source>
</reference>
<organism evidence="2 3">
    <name type="scientific">Cladophialophora chaetospira</name>
    <dbReference type="NCBI Taxonomy" id="386627"/>
    <lineage>
        <taxon>Eukaryota</taxon>
        <taxon>Fungi</taxon>
        <taxon>Dikarya</taxon>
        <taxon>Ascomycota</taxon>
        <taxon>Pezizomycotina</taxon>
        <taxon>Eurotiomycetes</taxon>
        <taxon>Chaetothyriomycetidae</taxon>
        <taxon>Chaetothyriales</taxon>
        <taxon>Herpotrichiellaceae</taxon>
        <taxon>Cladophialophora</taxon>
    </lineage>
</organism>
<keyword evidence="1" id="KW-0472">Membrane</keyword>
<dbReference type="PANTHER" id="PTHR35896">
    <property type="entry name" value="IG-LIKE DOMAIN-CONTAINING PROTEIN"/>
    <property type="match status" value="1"/>
</dbReference>
<dbReference type="Proteomes" id="UP001172673">
    <property type="component" value="Unassembled WGS sequence"/>
</dbReference>
<keyword evidence="1" id="KW-1133">Transmembrane helix</keyword>
<gene>
    <name evidence="2" type="ORF">H2200_012235</name>
</gene>